<protein>
    <submittedName>
        <fullName evidence="1">Uncharacterized protein</fullName>
    </submittedName>
</protein>
<gene>
    <name evidence="1" type="ORF">M9458_027306</name>
</gene>
<keyword evidence="2" id="KW-1185">Reference proteome</keyword>
<feature type="non-terminal residue" evidence="1">
    <location>
        <position position="1"/>
    </location>
</feature>
<dbReference type="EMBL" id="JAMKFB020000013">
    <property type="protein sequence ID" value="KAL0178412.1"/>
    <property type="molecule type" value="Genomic_DNA"/>
</dbReference>
<reference evidence="1 2" key="1">
    <citation type="submission" date="2024-05" db="EMBL/GenBank/DDBJ databases">
        <title>Genome sequencing and assembly of Indian major carp, Cirrhinus mrigala (Hamilton, 1822).</title>
        <authorList>
            <person name="Mohindra V."/>
            <person name="Chowdhury L.M."/>
            <person name="Lal K."/>
            <person name="Jena J.K."/>
        </authorList>
    </citation>
    <scope>NUCLEOTIDE SEQUENCE [LARGE SCALE GENOMIC DNA]</scope>
    <source>
        <strain evidence="1">CM1030</strain>
        <tissue evidence="1">Blood</tissue>
    </source>
</reference>
<comment type="caution">
    <text evidence="1">The sequence shown here is derived from an EMBL/GenBank/DDBJ whole genome shotgun (WGS) entry which is preliminary data.</text>
</comment>
<name>A0ABD0PWL5_CIRMR</name>
<evidence type="ECO:0000313" key="2">
    <source>
        <dbReference type="Proteomes" id="UP001529510"/>
    </source>
</evidence>
<feature type="non-terminal residue" evidence="1">
    <location>
        <position position="51"/>
    </location>
</feature>
<evidence type="ECO:0000313" key="1">
    <source>
        <dbReference type="EMBL" id="KAL0178412.1"/>
    </source>
</evidence>
<dbReference type="Proteomes" id="UP001529510">
    <property type="component" value="Unassembled WGS sequence"/>
</dbReference>
<sequence>GKTFLVSDQCLQHAFSLHQNMCASLLRAYQGLFCYLTSLTKNLPASQRMEL</sequence>
<proteinExistence type="predicted"/>
<accession>A0ABD0PWL5</accession>
<dbReference type="AlphaFoldDB" id="A0ABD0PWL5"/>
<organism evidence="1 2">
    <name type="scientific">Cirrhinus mrigala</name>
    <name type="common">Mrigala</name>
    <dbReference type="NCBI Taxonomy" id="683832"/>
    <lineage>
        <taxon>Eukaryota</taxon>
        <taxon>Metazoa</taxon>
        <taxon>Chordata</taxon>
        <taxon>Craniata</taxon>
        <taxon>Vertebrata</taxon>
        <taxon>Euteleostomi</taxon>
        <taxon>Actinopterygii</taxon>
        <taxon>Neopterygii</taxon>
        <taxon>Teleostei</taxon>
        <taxon>Ostariophysi</taxon>
        <taxon>Cypriniformes</taxon>
        <taxon>Cyprinidae</taxon>
        <taxon>Labeoninae</taxon>
        <taxon>Labeonini</taxon>
        <taxon>Cirrhinus</taxon>
    </lineage>
</organism>